<dbReference type="GO" id="GO:0000381">
    <property type="term" value="P:regulation of alternative mRNA splicing, via spliceosome"/>
    <property type="evidence" value="ECO:0007669"/>
    <property type="project" value="TreeGrafter"/>
</dbReference>
<feature type="domain" description="YTH" evidence="2">
    <location>
        <begin position="360"/>
        <end position="497"/>
    </location>
</feature>
<evidence type="ECO:0000259" key="2">
    <source>
        <dbReference type="PROSITE" id="PS50882"/>
    </source>
</evidence>
<dbReference type="Pfam" id="PF04146">
    <property type="entry name" value="YTH"/>
    <property type="match status" value="1"/>
</dbReference>
<comment type="caution">
    <text evidence="3">The sequence shown here is derived from an EMBL/GenBank/DDBJ whole genome shotgun (WGS) entry which is preliminary data.</text>
</comment>
<reference evidence="3 4" key="1">
    <citation type="journal article" date="2022" name="Nat. Ecol. Evol.">
        <title>A masculinizing supergene underlies an exaggerated male reproductive morph in a spider.</title>
        <authorList>
            <person name="Hendrickx F."/>
            <person name="De Corte Z."/>
            <person name="Sonet G."/>
            <person name="Van Belleghem S.M."/>
            <person name="Kostlbacher S."/>
            <person name="Vangestel C."/>
        </authorList>
    </citation>
    <scope>NUCLEOTIDE SEQUENCE [LARGE SCALE GENOMIC DNA]</scope>
    <source>
        <strain evidence="3">W744_W776</strain>
    </source>
</reference>
<gene>
    <name evidence="3" type="ORF">JTE90_024244</name>
</gene>
<feature type="region of interest" description="Disordered" evidence="1">
    <location>
        <begin position="514"/>
        <end position="606"/>
    </location>
</feature>
<feature type="compositionally biased region" description="Basic and acidic residues" evidence="1">
    <location>
        <begin position="47"/>
        <end position="60"/>
    </location>
</feature>
<dbReference type="GO" id="GO:0003729">
    <property type="term" value="F:mRNA binding"/>
    <property type="evidence" value="ECO:0007669"/>
    <property type="project" value="TreeGrafter"/>
</dbReference>
<dbReference type="CDD" id="cd21134">
    <property type="entry name" value="YTH"/>
    <property type="match status" value="1"/>
</dbReference>
<dbReference type="PROSITE" id="PS50882">
    <property type="entry name" value="YTH"/>
    <property type="match status" value="1"/>
</dbReference>
<dbReference type="GO" id="GO:0000398">
    <property type="term" value="P:mRNA splicing, via spliceosome"/>
    <property type="evidence" value="ECO:0007669"/>
    <property type="project" value="TreeGrafter"/>
</dbReference>
<feature type="compositionally biased region" description="Basic and acidic residues" evidence="1">
    <location>
        <begin position="685"/>
        <end position="695"/>
    </location>
</feature>
<dbReference type="PANTHER" id="PTHR12357:SF3">
    <property type="entry name" value="YTH DOMAIN-CONTAINING PROTEIN 1"/>
    <property type="match status" value="1"/>
</dbReference>
<feature type="compositionally biased region" description="Low complexity" evidence="1">
    <location>
        <begin position="90"/>
        <end position="104"/>
    </location>
</feature>
<evidence type="ECO:0000313" key="4">
    <source>
        <dbReference type="Proteomes" id="UP000827092"/>
    </source>
</evidence>
<name>A0AAV6TYZ4_9ARAC</name>
<protein>
    <recommendedName>
        <fullName evidence="2">YTH domain-containing protein</fullName>
    </recommendedName>
</protein>
<dbReference type="GO" id="GO:1990247">
    <property type="term" value="F:N6-methyladenosine-containing RNA reader activity"/>
    <property type="evidence" value="ECO:0007669"/>
    <property type="project" value="TreeGrafter"/>
</dbReference>
<dbReference type="EMBL" id="JAFNEN010000864">
    <property type="protein sequence ID" value="KAG8176581.1"/>
    <property type="molecule type" value="Genomic_DNA"/>
</dbReference>
<dbReference type="PANTHER" id="PTHR12357">
    <property type="entry name" value="YTH YT521-B HOMOLOGY DOMAIN-CONTAINING"/>
    <property type="match status" value="1"/>
</dbReference>
<evidence type="ECO:0000313" key="3">
    <source>
        <dbReference type="EMBL" id="KAG8176581.1"/>
    </source>
</evidence>
<accession>A0AAV6TYZ4</accession>
<feature type="compositionally biased region" description="Polar residues" evidence="1">
    <location>
        <begin position="252"/>
        <end position="265"/>
    </location>
</feature>
<feature type="compositionally biased region" description="Basic residues" evidence="1">
    <location>
        <begin position="327"/>
        <end position="337"/>
    </location>
</feature>
<feature type="compositionally biased region" description="Basic residues" evidence="1">
    <location>
        <begin position="105"/>
        <end position="114"/>
    </location>
</feature>
<sequence length="695" mass="78341">MDAKAEVEMNLLDELLDPIVDDELIAELDSQEKKAAKNQVSPQKVPPKSDKDDTKAEKKVVKNNSSTSASSTKKMISKPANSEKSVRQVTKASQKSNSSTANAKKSVRIVKKIVSKSAKTASSKSSAVPTKIIQKPVTVKQEPSGKDDKGGSAPKKPIPTGLSAPSTVRKSAKVVSKNPNPLLSTNSQTTVKCVLRGTDPESKALAAYKSLVYAQAANDHRMSNNIKKDITMRKGREMPDHSKRGSLPPDNAYTTLSDASSSLDNEGSCSCGHSSAMSSSPSVSRSGSPSGSDSNSDSESEEERVVKRPKKRPHSPVVYEKKDGKEHVHRSVKRHRMSSSVSKKGKLDYSYLLKYFFRDARFFLVKSNNHENVALSKAKGVWSTPPQNESKLNQAFRTCKNVILIFSVKESGKFQGFARMSSESRHDIPPIQWVLPPGLSARALGGVFYLDYVCRRELSFTKTQHLYNPWNESKQVKIGRDGQEIEPKVGEELCRLFPVDENIDLISILRNMKRNKTRSSAPSTREDRDHRSHREHRRPGNVAARRSSPDPMRRRRRRPENFEQARPKRNRQEYEGFYRGMPGRDRSPSDRFRNRPNVMNGQNYGDYPRDYHQRNAMPVMPYGPPCNYPQPPFAMEPPAYYDSRSMHHPDYNAPPRPRPVDKRAYERSVDEFIRRTARVPSSSRGADRRYNREKR</sequence>
<dbReference type="InterPro" id="IPR045168">
    <property type="entry name" value="YTH_prot"/>
</dbReference>
<feature type="compositionally biased region" description="Polar residues" evidence="1">
    <location>
        <begin position="177"/>
        <end position="187"/>
    </location>
</feature>
<feature type="compositionally biased region" description="Basic and acidic residues" evidence="1">
    <location>
        <begin position="224"/>
        <end position="243"/>
    </location>
</feature>
<feature type="compositionally biased region" description="Basic and acidic residues" evidence="1">
    <location>
        <begin position="559"/>
        <end position="593"/>
    </location>
</feature>
<feature type="compositionally biased region" description="Low complexity" evidence="1">
    <location>
        <begin position="62"/>
        <end position="78"/>
    </location>
</feature>
<feature type="region of interest" description="Disordered" evidence="1">
    <location>
        <begin position="674"/>
        <end position="695"/>
    </location>
</feature>
<dbReference type="Proteomes" id="UP000827092">
    <property type="component" value="Unassembled WGS sequence"/>
</dbReference>
<dbReference type="AlphaFoldDB" id="A0AAV6TYZ4"/>
<dbReference type="InterPro" id="IPR007275">
    <property type="entry name" value="YTH_domain"/>
</dbReference>
<proteinExistence type="predicted"/>
<evidence type="ECO:0000256" key="1">
    <source>
        <dbReference type="SAM" id="MobiDB-lite"/>
    </source>
</evidence>
<organism evidence="3 4">
    <name type="scientific">Oedothorax gibbosus</name>
    <dbReference type="NCBI Taxonomy" id="931172"/>
    <lineage>
        <taxon>Eukaryota</taxon>
        <taxon>Metazoa</taxon>
        <taxon>Ecdysozoa</taxon>
        <taxon>Arthropoda</taxon>
        <taxon>Chelicerata</taxon>
        <taxon>Arachnida</taxon>
        <taxon>Araneae</taxon>
        <taxon>Araneomorphae</taxon>
        <taxon>Entelegynae</taxon>
        <taxon>Araneoidea</taxon>
        <taxon>Linyphiidae</taxon>
        <taxon>Erigoninae</taxon>
        <taxon>Oedothorax</taxon>
    </lineage>
</organism>
<dbReference type="Gene3D" id="3.10.590.10">
    <property type="entry name" value="ph1033 like domains"/>
    <property type="match status" value="1"/>
</dbReference>
<dbReference type="GO" id="GO:0005654">
    <property type="term" value="C:nucleoplasm"/>
    <property type="evidence" value="ECO:0007669"/>
    <property type="project" value="TreeGrafter"/>
</dbReference>
<feature type="region of interest" description="Disordered" evidence="1">
    <location>
        <begin position="224"/>
        <end position="339"/>
    </location>
</feature>
<feature type="compositionally biased region" description="Low complexity" evidence="1">
    <location>
        <begin position="267"/>
        <end position="295"/>
    </location>
</feature>
<feature type="compositionally biased region" description="Low complexity" evidence="1">
    <location>
        <begin position="115"/>
        <end position="128"/>
    </location>
</feature>
<keyword evidence="4" id="KW-1185">Reference proteome</keyword>
<feature type="region of interest" description="Disordered" evidence="1">
    <location>
        <begin position="30"/>
        <end position="187"/>
    </location>
</feature>